<reference evidence="1" key="1">
    <citation type="submission" date="2016-04" db="EMBL/GenBank/DDBJ databases">
        <authorList>
            <person name="Evans L.H."/>
            <person name="Alamgir A."/>
            <person name="Owens N."/>
            <person name="Weber N.D."/>
            <person name="Virtaneva K."/>
            <person name="Barbian K."/>
            <person name="Babar A."/>
            <person name="Rosenke K."/>
        </authorList>
    </citation>
    <scope>NUCLEOTIDE SEQUENCE [LARGE SCALE GENOMIC DNA]</scope>
    <source>
        <strain evidence="1">CBS 101.48</strain>
    </source>
</reference>
<dbReference type="Proteomes" id="UP000078561">
    <property type="component" value="Unassembled WGS sequence"/>
</dbReference>
<gene>
    <name evidence="1" type="primary">ABSGL_10953.1 scaffold 12033</name>
</gene>
<sequence>MSDQTFPVVNKRTAISINDCHTEILLTSYSDKIFIVVTQYGRIGSLIQTTLDGPAHLAQNPAAAPTTSQFLLGESIGPQSDLYTLYATSISQAIAAMNPNEARPVLLGIALKPLPDMKLQRETFHPIIDAIMANPVW</sequence>
<accession>A0A168QM83</accession>
<dbReference type="OrthoDB" id="5593278at2759"/>
<name>A0A168QM83_ABSGL</name>
<dbReference type="PANTHER" id="PTHR31051:SF1">
    <property type="entry name" value="PROTEASOME ASSEMBLY CHAPERONE 3"/>
    <property type="match status" value="1"/>
</dbReference>
<dbReference type="InterPro" id="IPR018788">
    <property type="entry name" value="Proteasome_assmbl_chp_3"/>
</dbReference>
<dbReference type="InterPro" id="IPR053720">
    <property type="entry name" value="Psm_Assembly_Chaperone"/>
</dbReference>
<organism evidence="1">
    <name type="scientific">Absidia glauca</name>
    <name type="common">Pin mould</name>
    <dbReference type="NCBI Taxonomy" id="4829"/>
    <lineage>
        <taxon>Eukaryota</taxon>
        <taxon>Fungi</taxon>
        <taxon>Fungi incertae sedis</taxon>
        <taxon>Mucoromycota</taxon>
        <taxon>Mucoromycotina</taxon>
        <taxon>Mucoromycetes</taxon>
        <taxon>Mucorales</taxon>
        <taxon>Cunninghamellaceae</taxon>
        <taxon>Absidia</taxon>
    </lineage>
</organism>
<dbReference type="GO" id="GO:0043248">
    <property type="term" value="P:proteasome assembly"/>
    <property type="evidence" value="ECO:0007669"/>
    <property type="project" value="InterPro"/>
</dbReference>
<dbReference type="PANTHER" id="PTHR31051">
    <property type="entry name" value="PROTEASOME ASSEMBLY CHAPERONE 3"/>
    <property type="match status" value="1"/>
</dbReference>
<evidence type="ECO:0000313" key="2">
    <source>
        <dbReference type="Proteomes" id="UP000078561"/>
    </source>
</evidence>
<keyword evidence="2" id="KW-1185">Reference proteome</keyword>
<dbReference type="Gene3D" id="3.30.230.90">
    <property type="match status" value="1"/>
</dbReference>
<protein>
    <submittedName>
        <fullName evidence="1">Uncharacterized protein</fullName>
    </submittedName>
</protein>
<dbReference type="Pfam" id="PF10178">
    <property type="entry name" value="PAC3"/>
    <property type="match status" value="1"/>
</dbReference>
<dbReference type="STRING" id="4829.A0A168QM83"/>
<dbReference type="AlphaFoldDB" id="A0A168QM83"/>
<dbReference type="EMBL" id="LT554417">
    <property type="protein sequence ID" value="SAM05087.1"/>
    <property type="molecule type" value="Genomic_DNA"/>
</dbReference>
<evidence type="ECO:0000313" key="1">
    <source>
        <dbReference type="EMBL" id="SAM05087.1"/>
    </source>
</evidence>
<dbReference type="InParanoid" id="A0A168QM83"/>
<proteinExistence type="predicted"/>
<dbReference type="OMA" id="QAIGAMN"/>